<name>A0A5Q0UHR3_9ARCH</name>
<evidence type="ECO:0000313" key="3">
    <source>
        <dbReference type="Proteomes" id="UP000377803"/>
    </source>
</evidence>
<dbReference type="EMBL" id="CP040089">
    <property type="protein sequence ID" value="QGA80740.1"/>
    <property type="molecule type" value="Genomic_DNA"/>
</dbReference>
<keyword evidence="1" id="KW-0819">tRNA processing</keyword>
<dbReference type="GeneID" id="42365246"/>
<dbReference type="GO" id="GO:0004526">
    <property type="term" value="F:ribonuclease P activity"/>
    <property type="evidence" value="ECO:0007669"/>
    <property type="project" value="UniProtKB-EC"/>
</dbReference>
<dbReference type="OrthoDB" id="19261at2157"/>
<dbReference type="GO" id="GO:0030677">
    <property type="term" value="C:ribonuclease P complex"/>
    <property type="evidence" value="ECO:0007669"/>
    <property type="project" value="InterPro"/>
</dbReference>
<evidence type="ECO:0000256" key="1">
    <source>
        <dbReference type="ARBA" id="ARBA00022694"/>
    </source>
</evidence>
<keyword evidence="2" id="KW-0378">Hydrolase</keyword>
<dbReference type="Proteomes" id="UP000377803">
    <property type="component" value="Chromosome"/>
</dbReference>
<dbReference type="InterPro" id="IPR038085">
    <property type="entry name" value="Rnp2-like_sf"/>
</dbReference>
<accession>A0A5Q0UHR3</accession>
<keyword evidence="3" id="KW-1185">Reference proteome</keyword>
<protein>
    <submittedName>
        <fullName evidence="2">Ribonuclease P/MRP protein subunit POP5</fullName>
        <ecNumber evidence="2">3.1.26.5</ecNumber>
    </submittedName>
</protein>
<dbReference type="InterPro" id="IPR002759">
    <property type="entry name" value="Pop5/Rpp14/Rnp2-like"/>
</dbReference>
<gene>
    <name evidence="2" type="primary">pop5</name>
    <name evidence="2" type="ORF">LC1Nh_0856</name>
</gene>
<dbReference type="AlphaFoldDB" id="A0A5Q0UHR3"/>
<dbReference type="Gene3D" id="3.30.70.3250">
    <property type="entry name" value="Ribonuclease P, Pop5 subunit"/>
    <property type="match status" value="1"/>
</dbReference>
<organism evidence="2 3">
    <name type="scientific">Candidatus Nanohalobium constans</name>
    <dbReference type="NCBI Taxonomy" id="2565781"/>
    <lineage>
        <taxon>Archaea</taxon>
        <taxon>Candidatus Nanohalarchaeota</taxon>
        <taxon>Candidatus Nanohalobia</taxon>
        <taxon>Candidatus Nanohalobiales</taxon>
        <taxon>Candidatus Nanohalobiaceae</taxon>
        <taxon>Candidatus Nanohalobium</taxon>
    </lineage>
</organism>
<dbReference type="EC" id="3.1.26.5" evidence="2"/>
<dbReference type="RefSeq" id="WP_153550481.1">
    <property type="nucleotide sequence ID" value="NZ_CP040089.1"/>
</dbReference>
<proteinExistence type="predicted"/>
<dbReference type="Pfam" id="PF01900">
    <property type="entry name" value="RNase_P_Rpp14"/>
    <property type="match status" value="1"/>
</dbReference>
<dbReference type="KEGG" id="ncon:LC1Nh_0856"/>
<evidence type="ECO:0000313" key="2">
    <source>
        <dbReference type="EMBL" id="QGA80740.1"/>
    </source>
</evidence>
<reference evidence="3" key="1">
    <citation type="submission" date="2019-05" db="EMBL/GenBank/DDBJ databases">
        <title>Candidatus Nanohalobium constans, a novel model system to study the DPANN nano-sized archaea: genomic and physiological characterization of a nanoarchaeon co-cultured with its chitinotrophic host.</title>
        <authorList>
            <person name="La Cono V."/>
            <person name="Arcadi E."/>
            <person name="Crisafi F."/>
            <person name="Denaro R."/>
            <person name="La Spada G."/>
            <person name="Messina E."/>
            <person name="Smedile F."/>
            <person name="Toshchakov S.V."/>
            <person name="Shevchenko M.A."/>
            <person name="Golyshin P.N."/>
            <person name="Golyshina O.V."/>
            <person name="Ferrer M."/>
            <person name="Rohde M."/>
            <person name="Mushegian A."/>
            <person name="Sorokin D.Y."/>
            <person name="Giuliano L."/>
            <person name="Yakimov M.M."/>
        </authorList>
    </citation>
    <scope>NUCLEOTIDE SEQUENCE [LARGE SCALE GENOMIC DNA]</scope>
    <source>
        <strain evidence="3">LC1Nh</strain>
    </source>
</reference>
<dbReference type="SUPFAM" id="SSF160350">
    <property type="entry name" value="Rnp2-like"/>
    <property type="match status" value="1"/>
</dbReference>
<dbReference type="GO" id="GO:0001682">
    <property type="term" value="P:tRNA 5'-leader removal"/>
    <property type="evidence" value="ECO:0007669"/>
    <property type="project" value="InterPro"/>
</dbReference>
<sequence>MKRIPPAIQENQRYLKFKVRGEYKEIGEVVDAVWDSATKYMGTQGASKCDLWIIGNKFDEEKQEGVVKINREMEDDFRAALTLNTGFDDDTFLSVEKASGTLKSL</sequence>